<evidence type="ECO:0000313" key="1">
    <source>
        <dbReference type="EMBL" id="TKG29407.1"/>
    </source>
</evidence>
<dbReference type="Proteomes" id="UP000308018">
    <property type="component" value="Unassembled WGS sequence"/>
</dbReference>
<dbReference type="EMBL" id="SYVV01000035">
    <property type="protein sequence ID" value="TKG29407.1"/>
    <property type="molecule type" value="Genomic_DNA"/>
</dbReference>
<dbReference type="RefSeq" id="WP_133151971.1">
    <property type="nucleotide sequence ID" value="NZ_MDBP01000043.1"/>
</dbReference>
<protein>
    <submittedName>
        <fullName evidence="1">Uncharacterized protein</fullName>
    </submittedName>
</protein>
<proteinExistence type="predicted"/>
<gene>
    <name evidence="1" type="ORF">FC057_19975</name>
</gene>
<organism evidence="1 2">
    <name type="scientific">Vibrio tasmaniensis</name>
    <dbReference type="NCBI Taxonomy" id="212663"/>
    <lineage>
        <taxon>Bacteria</taxon>
        <taxon>Pseudomonadati</taxon>
        <taxon>Pseudomonadota</taxon>
        <taxon>Gammaproteobacteria</taxon>
        <taxon>Vibrionales</taxon>
        <taxon>Vibrionaceae</taxon>
        <taxon>Vibrio</taxon>
    </lineage>
</organism>
<evidence type="ECO:0000313" key="2">
    <source>
        <dbReference type="Proteomes" id="UP000308018"/>
    </source>
</evidence>
<accession>A0AB38NPK4</accession>
<name>A0AB38NPK4_9VIBR</name>
<reference evidence="1 2" key="1">
    <citation type="submission" date="2019-04" db="EMBL/GenBank/DDBJ databases">
        <title>A reverse ecology approach based on a biological definition of microbial populations.</title>
        <authorList>
            <person name="Arevalo P."/>
            <person name="Vaninsberghe D."/>
            <person name="Elsherbini J."/>
            <person name="Gore J."/>
            <person name="Polz M."/>
        </authorList>
    </citation>
    <scope>NUCLEOTIDE SEQUENCE [LARGE SCALE GENOMIC DNA]</scope>
    <source>
        <strain evidence="1 2">10N.222.45.A8</strain>
    </source>
</reference>
<comment type="caution">
    <text evidence="1">The sequence shown here is derived from an EMBL/GenBank/DDBJ whole genome shotgun (WGS) entry which is preliminary data.</text>
</comment>
<sequence length="222" mass="25354">MSYNVKKIECDSKGTRYGIFIDTVMLHVEYRRTRATEIIEDLQRGKVLAEIITPDIARAEQRKCKNLLEAEGRKTSRLALELYNVKKLIPSKEEKKPLNIISELVDSNSDTSSKPPTKLMLKYDMNRIEGLELSALIEEVKSKGFRYSKELSNYIIRNKLKQKYPNISGVVKMEKSGEQWNFSGGFPKRIYGIICSELNLSDQGTTAKAVGFKSFKEIDGLF</sequence>
<dbReference type="AlphaFoldDB" id="A0AB38NPK4"/>